<feature type="domain" description="AAA+ ATPase" evidence="2">
    <location>
        <begin position="216"/>
        <end position="357"/>
    </location>
</feature>
<feature type="compositionally biased region" description="Polar residues" evidence="1">
    <location>
        <begin position="152"/>
        <end position="161"/>
    </location>
</feature>
<dbReference type="eggNOG" id="COG1413">
    <property type="taxonomic scope" value="Bacteria"/>
</dbReference>
<evidence type="ECO:0000259" key="2">
    <source>
        <dbReference type="SMART" id="SM00382"/>
    </source>
</evidence>
<dbReference type="InterPro" id="IPR054570">
    <property type="entry name" value="NCC-H_dom"/>
</dbReference>
<dbReference type="STRING" id="65393.PCC7424_2638"/>
<dbReference type="Pfam" id="PF22730">
    <property type="entry name" value="NCC-H"/>
    <property type="match status" value="1"/>
</dbReference>
<dbReference type="KEGG" id="cyc:PCC7424_2638"/>
<dbReference type="Proteomes" id="UP000002384">
    <property type="component" value="Chromosome"/>
</dbReference>
<dbReference type="Gene3D" id="3.40.50.300">
    <property type="entry name" value="P-loop containing nucleotide triphosphate hydrolases"/>
    <property type="match status" value="1"/>
</dbReference>
<evidence type="ECO:0000313" key="3">
    <source>
        <dbReference type="EMBL" id="ACK71052.1"/>
    </source>
</evidence>
<evidence type="ECO:0000256" key="1">
    <source>
        <dbReference type="SAM" id="MobiDB-lite"/>
    </source>
</evidence>
<organism evidence="3 4">
    <name type="scientific">Gloeothece citriformis (strain PCC 7424)</name>
    <name type="common">Cyanothece sp. (strain PCC 7424)</name>
    <dbReference type="NCBI Taxonomy" id="65393"/>
    <lineage>
        <taxon>Bacteria</taxon>
        <taxon>Bacillati</taxon>
        <taxon>Cyanobacteriota</taxon>
        <taxon>Cyanophyceae</taxon>
        <taxon>Oscillatoriophycideae</taxon>
        <taxon>Chroococcales</taxon>
        <taxon>Aphanothecaceae</taxon>
        <taxon>Gloeothece</taxon>
        <taxon>Gloeothece citriformis</taxon>
    </lineage>
</organism>
<keyword evidence="4" id="KW-1185">Reference proteome</keyword>
<name>B7KKT3_GLOC7</name>
<dbReference type="InterPro" id="IPR003593">
    <property type="entry name" value="AAA+_ATPase"/>
</dbReference>
<dbReference type="eggNOG" id="COG5635">
    <property type="taxonomic scope" value="Bacteria"/>
</dbReference>
<dbReference type="EMBL" id="CP001291">
    <property type="protein sequence ID" value="ACK71052.1"/>
    <property type="molecule type" value="Genomic_DNA"/>
</dbReference>
<reference evidence="4" key="1">
    <citation type="journal article" date="2011" name="MBio">
        <title>Novel metabolic attributes of the genus Cyanothece, comprising a group of unicellular nitrogen-fixing Cyanobacteria.</title>
        <authorList>
            <person name="Bandyopadhyay A."/>
            <person name="Elvitigala T."/>
            <person name="Welsh E."/>
            <person name="Stockel J."/>
            <person name="Liberton M."/>
            <person name="Min H."/>
            <person name="Sherman L.A."/>
            <person name="Pakrasi H.B."/>
        </authorList>
    </citation>
    <scope>NUCLEOTIDE SEQUENCE [LARGE SCALE GENOMIC DNA]</scope>
    <source>
        <strain evidence="4">PCC 7424</strain>
    </source>
</reference>
<dbReference type="InterPro" id="IPR027417">
    <property type="entry name" value="P-loop_NTPase"/>
</dbReference>
<proteinExistence type="predicted"/>
<feature type="region of interest" description="Disordered" evidence="1">
    <location>
        <begin position="140"/>
        <end position="161"/>
    </location>
</feature>
<dbReference type="SMART" id="SM00382">
    <property type="entry name" value="AAA"/>
    <property type="match status" value="1"/>
</dbReference>
<dbReference type="Pfam" id="PF05729">
    <property type="entry name" value="NACHT"/>
    <property type="match status" value="1"/>
</dbReference>
<protein>
    <submittedName>
        <fullName evidence="3">Putative signal transduction protein with Nacht domain protein</fullName>
    </submittedName>
</protein>
<dbReference type="InterPro" id="IPR007111">
    <property type="entry name" value="NACHT_NTPase"/>
</dbReference>
<dbReference type="SUPFAM" id="SSF52540">
    <property type="entry name" value="P-loop containing nucleoside triphosphate hydrolases"/>
    <property type="match status" value="1"/>
</dbReference>
<dbReference type="PANTHER" id="PTHR46844:SF1">
    <property type="entry name" value="SLR5058 PROTEIN"/>
    <property type="match status" value="1"/>
</dbReference>
<gene>
    <name evidence="3" type="ordered locus">PCC7424_2638</name>
</gene>
<dbReference type="AlphaFoldDB" id="B7KKT3"/>
<accession>B7KKT3</accession>
<evidence type="ECO:0000313" key="4">
    <source>
        <dbReference type="Proteomes" id="UP000002384"/>
    </source>
</evidence>
<sequence length="852" mass="99514">MMQVMSQSNSRVNATELGLKRLKDAKDSQRTKEGKRFTYELIAELSYVSVSRVKAFFRGERIYRDNAIAIAKVLGLELREIIGEDETTNPPQKIVIEYQTCQRMLEERKRLSINPLTSKDGKTFNYSDIYVPLGLVEKREQEKQNGDVPPEQGSSLYSPRQQKNNLPLFPLLQKGVGRGGKGLGERPNNTCEITQKYDNEEFFTEVLEKGNSPKSQGQRIAIIGEPGAGKTTQLQKIADWVLEKTDQEIVIWVSLADLQGRTLEDYLFNVWLKDALKTARVTEAMEDGLVELFNESKVWLLLDGVDEMGVNNPLYEINSQIKGWIASARVVLTCRVNVWDAGKNHLEKFDIYRNLDFSDSQRDEFINKWFFQSSDLGESLKNELMKSGKERIKDLVKNPLRLSLLCYAWQKRKGDLPETKAGLYQWFVDTFYQWKEEYFSTTSAQRKELNKALGTLAKEAIDQPVSRFRLTRRQVVQVLGELDEPLCKLAIDIGWLNQVGVAEENPDEPVYAFFHPTFQEYFAAVSIEDGKFFLNHISENPDQGIYRIFEPQWKEVILLWFGKNDLEQKNYLMELLENFDDNCEEVYNWQALLWVEKLLDEFPSYHLSNEEDEEEIRKDINIFKKLFSSYISQDKNLKNITKKDGEGIDLTLKPEDIKLIYDVGFERRLLEKSKHYLIDVFEIKMAFYSLNQSLDKNRDIEDELIDEQAIFKLFELTSGKRWNFDKYHIIILFHYLIANPEDDYTVFPIIRCANKGNNYAIERLILLLNGELNLEKYIEEKELLQDIYEEAAEVLKDLLIPENLKQTVSSLKASINDEVLENERDRYLSCYNVLWYCAQNLNYPEFYKAWHF</sequence>
<dbReference type="PANTHER" id="PTHR46844">
    <property type="entry name" value="SLR5058 PROTEIN"/>
    <property type="match status" value="1"/>
</dbReference>
<dbReference type="HOGENOM" id="CLU_009565_0_0_3"/>
<dbReference type="OrthoDB" id="134770at2"/>